<dbReference type="AlphaFoldDB" id="A0A378ZSU9"/>
<dbReference type="PANTHER" id="PTHR30535">
    <property type="entry name" value="VITAMIN B12-BINDING PROTEIN"/>
    <property type="match status" value="1"/>
</dbReference>
<protein>
    <submittedName>
        <fullName evidence="3">Vitamin B12-binding protein</fullName>
    </submittedName>
</protein>
<sequence length="374" mass="41144">MRIFKHLRTGTLAGLLGLAAATSLTTTAFAEEKTFTDVIGREVKADLPSKRVLLGFYFEDFMAVGGEASYDNVVGISREAWEGWRPASWTRYVKHRPSLDALPDVGEVEAQTFSVEKVLELKPDMVVLADWQYKGLGLDADRIEEAGIPIAVVDFNAQTLERHLDSARVLGLITGEEDRAAQIAGEYKATADLITKRIADAGKPQPKIYVEFGNKGPAEHSFTFGKNMWGAMATAAGGDNIAAPFVEWWGPINPEQVLASKPDVIVISGTESRKNPTSMLMGEDVTKAEALERLKGFTSRAGWNELPAVQNGRFYGVYQGASRTLADQAMLQFFAKVLYPDLFTDLNPDETYKAFYKKYLPVAPEGTFTLAIKE</sequence>
<reference evidence="3 4" key="1">
    <citation type="submission" date="2018-06" db="EMBL/GenBank/DDBJ databases">
        <authorList>
            <consortium name="Pathogen Informatics"/>
            <person name="Doyle S."/>
        </authorList>
    </citation>
    <scope>NUCLEOTIDE SEQUENCE [LARGE SCALE GENOMIC DNA]</scope>
    <source>
        <strain evidence="3 4">NCTC13350</strain>
    </source>
</reference>
<dbReference type="InterPro" id="IPR050902">
    <property type="entry name" value="ABC_Transporter_SBP"/>
</dbReference>
<gene>
    <name evidence="3" type="primary">btuF_1</name>
    <name evidence="3" type="ORF">NCTC13350_01139</name>
</gene>
<feature type="chain" id="PRO_5016912122" evidence="1">
    <location>
        <begin position="31"/>
        <end position="374"/>
    </location>
</feature>
<evidence type="ECO:0000313" key="4">
    <source>
        <dbReference type="Proteomes" id="UP000255000"/>
    </source>
</evidence>
<dbReference type="PANTHER" id="PTHR30535:SF34">
    <property type="entry name" value="MOLYBDATE-BINDING PROTEIN MOLA"/>
    <property type="match status" value="1"/>
</dbReference>
<evidence type="ECO:0000256" key="1">
    <source>
        <dbReference type="SAM" id="SignalP"/>
    </source>
</evidence>
<feature type="signal peptide" evidence="1">
    <location>
        <begin position="1"/>
        <end position="30"/>
    </location>
</feature>
<evidence type="ECO:0000313" key="3">
    <source>
        <dbReference type="EMBL" id="SUB00227.1"/>
    </source>
</evidence>
<dbReference type="Gene3D" id="3.40.50.1980">
    <property type="entry name" value="Nitrogenase molybdenum iron protein domain"/>
    <property type="match status" value="2"/>
</dbReference>
<proteinExistence type="predicted"/>
<evidence type="ECO:0000259" key="2">
    <source>
        <dbReference type="PROSITE" id="PS50983"/>
    </source>
</evidence>
<dbReference type="Pfam" id="PF01497">
    <property type="entry name" value="Peripla_BP_2"/>
    <property type="match status" value="1"/>
</dbReference>
<dbReference type="RefSeq" id="WP_019962814.1">
    <property type="nucleotide sequence ID" value="NZ_UGSK01000001.1"/>
</dbReference>
<accession>A0A378ZSU9</accession>
<dbReference type="SUPFAM" id="SSF53807">
    <property type="entry name" value="Helical backbone' metal receptor"/>
    <property type="match status" value="1"/>
</dbReference>
<dbReference type="InterPro" id="IPR002491">
    <property type="entry name" value="ABC_transptr_periplasmic_BD"/>
</dbReference>
<feature type="domain" description="Fe/B12 periplasmic-binding" evidence="2">
    <location>
        <begin position="50"/>
        <end position="346"/>
    </location>
</feature>
<dbReference type="EMBL" id="UGSK01000001">
    <property type="protein sequence ID" value="SUB00227.1"/>
    <property type="molecule type" value="Genomic_DNA"/>
</dbReference>
<name>A0A378ZSU9_9HYPH</name>
<dbReference type="PROSITE" id="PS50983">
    <property type="entry name" value="FE_B12_PBP"/>
    <property type="match status" value="1"/>
</dbReference>
<organism evidence="3 4">
    <name type="scientific">Pannonibacter phragmitetus</name>
    <dbReference type="NCBI Taxonomy" id="121719"/>
    <lineage>
        <taxon>Bacteria</taxon>
        <taxon>Pseudomonadati</taxon>
        <taxon>Pseudomonadota</taxon>
        <taxon>Alphaproteobacteria</taxon>
        <taxon>Hyphomicrobiales</taxon>
        <taxon>Stappiaceae</taxon>
        <taxon>Pannonibacter</taxon>
    </lineage>
</organism>
<dbReference type="Proteomes" id="UP000255000">
    <property type="component" value="Unassembled WGS sequence"/>
</dbReference>
<keyword evidence="1" id="KW-0732">Signal</keyword>